<dbReference type="GO" id="GO:0016787">
    <property type="term" value="F:hydrolase activity"/>
    <property type="evidence" value="ECO:0007669"/>
    <property type="project" value="UniProtKB-KW"/>
</dbReference>
<keyword evidence="2" id="KW-0378">Hydrolase</keyword>
<dbReference type="SUPFAM" id="SSF53474">
    <property type="entry name" value="alpha/beta-Hydrolases"/>
    <property type="match status" value="1"/>
</dbReference>
<dbReference type="OrthoDB" id="5729753at2"/>
<dbReference type="RefSeq" id="WP_126767009.1">
    <property type="nucleotide sequence ID" value="NZ_PIPJ01000004.1"/>
</dbReference>
<dbReference type="EMBL" id="PIPJ01000004">
    <property type="protein sequence ID" value="RUO20810.1"/>
    <property type="molecule type" value="Genomic_DNA"/>
</dbReference>
<dbReference type="InterPro" id="IPR050266">
    <property type="entry name" value="AB_hydrolase_sf"/>
</dbReference>
<dbReference type="PANTHER" id="PTHR43798:SF33">
    <property type="entry name" value="HYDROLASE, PUTATIVE (AFU_ORTHOLOGUE AFUA_2G14860)-RELATED"/>
    <property type="match status" value="1"/>
</dbReference>
<evidence type="ECO:0000313" key="3">
    <source>
        <dbReference type="Proteomes" id="UP000288395"/>
    </source>
</evidence>
<keyword evidence="3" id="KW-1185">Reference proteome</keyword>
<dbReference type="GO" id="GO:0016020">
    <property type="term" value="C:membrane"/>
    <property type="evidence" value="ECO:0007669"/>
    <property type="project" value="TreeGrafter"/>
</dbReference>
<dbReference type="Proteomes" id="UP000288395">
    <property type="component" value="Unassembled WGS sequence"/>
</dbReference>
<dbReference type="Pfam" id="PF12697">
    <property type="entry name" value="Abhydrolase_6"/>
    <property type="match status" value="1"/>
</dbReference>
<accession>A0A432VW32</accession>
<gene>
    <name evidence="2" type="ORF">CWE08_06835</name>
</gene>
<dbReference type="Gene3D" id="3.40.50.1820">
    <property type="entry name" value="alpha/beta hydrolase"/>
    <property type="match status" value="1"/>
</dbReference>
<name>A0A432VW32_9GAMM</name>
<evidence type="ECO:0000259" key="1">
    <source>
        <dbReference type="Pfam" id="PF12697"/>
    </source>
</evidence>
<dbReference type="AlphaFoldDB" id="A0A432VW32"/>
<dbReference type="InterPro" id="IPR000073">
    <property type="entry name" value="AB_hydrolase_1"/>
</dbReference>
<sequence>MQQPTQQQTQQQAQQEAELNIGGINWLRWQFSAPEGFLLQGVRTPARGLPVLHFIHGNSYSGLTYLPLWQQLAPSFDIFLHDAQGHGDSEHGGKFVGWNRSSELAAETWRHYAAEYPNVPHIGMGHSFGGALTSLMSSADQQLFTQLLLLDPMLFPPSMIRWALPLGRIGLNPVAKKARRRRMLWPDEKAAMDALRGRGMFRGWQEEALAAYVQHAMEGTSEGKQLKCLPEREAEIFSTYAPKLWRDIRSVTVPTFVWIGKDTYPFLNKSMATWKAAHPNLSVNEIQGGHCFMQEDPATIAAQIRAVVAHQYKPKA</sequence>
<protein>
    <submittedName>
        <fullName evidence="2">Alpha/beta hydrolase</fullName>
    </submittedName>
</protein>
<dbReference type="InterPro" id="IPR029058">
    <property type="entry name" value="AB_hydrolase_fold"/>
</dbReference>
<reference evidence="3" key="1">
    <citation type="journal article" date="2018" name="Front. Microbiol.">
        <title>Genome-Based Analysis Reveals the Taxonomy and Diversity of the Family Idiomarinaceae.</title>
        <authorList>
            <person name="Liu Y."/>
            <person name="Lai Q."/>
            <person name="Shao Z."/>
        </authorList>
    </citation>
    <scope>NUCLEOTIDE SEQUENCE [LARGE SCALE GENOMIC DNA]</scope>
    <source>
        <strain evidence="3">GBPy7</strain>
    </source>
</reference>
<feature type="domain" description="AB hydrolase-1" evidence="1">
    <location>
        <begin position="54"/>
        <end position="302"/>
    </location>
</feature>
<proteinExistence type="predicted"/>
<comment type="caution">
    <text evidence="2">The sequence shown here is derived from an EMBL/GenBank/DDBJ whole genome shotgun (WGS) entry which is preliminary data.</text>
</comment>
<evidence type="ECO:0000313" key="2">
    <source>
        <dbReference type="EMBL" id="RUO20810.1"/>
    </source>
</evidence>
<dbReference type="PANTHER" id="PTHR43798">
    <property type="entry name" value="MONOACYLGLYCEROL LIPASE"/>
    <property type="match status" value="1"/>
</dbReference>
<organism evidence="2 3">
    <name type="scientific">Aliidiomarina iranensis</name>
    <dbReference type="NCBI Taxonomy" id="1434071"/>
    <lineage>
        <taxon>Bacteria</taxon>
        <taxon>Pseudomonadati</taxon>
        <taxon>Pseudomonadota</taxon>
        <taxon>Gammaproteobacteria</taxon>
        <taxon>Alteromonadales</taxon>
        <taxon>Idiomarinaceae</taxon>
        <taxon>Aliidiomarina</taxon>
    </lineage>
</organism>